<organism evidence="1 2">
    <name type="scientific">Zooshikella harenae</name>
    <dbReference type="NCBI Taxonomy" id="2827238"/>
    <lineage>
        <taxon>Bacteria</taxon>
        <taxon>Pseudomonadati</taxon>
        <taxon>Pseudomonadota</taxon>
        <taxon>Gammaproteobacteria</taxon>
        <taxon>Oceanospirillales</taxon>
        <taxon>Zooshikellaceae</taxon>
        <taxon>Zooshikella</taxon>
    </lineage>
</organism>
<dbReference type="EMBL" id="JAGSOY010000295">
    <property type="protein sequence ID" value="MBU2714458.1"/>
    <property type="molecule type" value="Genomic_DNA"/>
</dbReference>
<gene>
    <name evidence="1" type="ORF">KCG35_25745</name>
</gene>
<reference evidence="1 2" key="1">
    <citation type="submission" date="2021-04" db="EMBL/GenBank/DDBJ databases">
        <authorList>
            <person name="Pira H."/>
            <person name="Risdian C."/>
            <person name="Wink J."/>
        </authorList>
    </citation>
    <scope>NUCLEOTIDE SEQUENCE [LARGE SCALE GENOMIC DNA]</scope>
    <source>
        <strain evidence="1 2">WH53</strain>
    </source>
</reference>
<dbReference type="RefSeq" id="WP_215822730.1">
    <property type="nucleotide sequence ID" value="NZ_JAGSOY010000295.1"/>
</dbReference>
<dbReference type="Proteomes" id="UP000690515">
    <property type="component" value="Unassembled WGS sequence"/>
</dbReference>
<keyword evidence="2" id="KW-1185">Reference proteome</keyword>
<sequence length="108" mass="12200">MSQLNFHESTITKFATDNASLIIELEDVKTSSSIINMSIEVQNISTIIVDSHKQQYLSMPAPDGEVLSLELKDSSLNLLVEWNDFKKNNSFTHNYIVEGENVIINLNK</sequence>
<name>A0ABS5ZK44_9GAMM</name>
<protein>
    <submittedName>
        <fullName evidence="1">Uncharacterized protein</fullName>
    </submittedName>
</protein>
<comment type="caution">
    <text evidence="1">The sequence shown here is derived from an EMBL/GenBank/DDBJ whole genome shotgun (WGS) entry which is preliminary data.</text>
</comment>
<evidence type="ECO:0000313" key="2">
    <source>
        <dbReference type="Proteomes" id="UP000690515"/>
    </source>
</evidence>
<accession>A0ABS5ZK44</accession>
<evidence type="ECO:0000313" key="1">
    <source>
        <dbReference type="EMBL" id="MBU2714458.1"/>
    </source>
</evidence>
<proteinExistence type="predicted"/>